<dbReference type="PANTHER" id="PTHR43249">
    <property type="entry name" value="UDP-N-ACETYL-2-AMINO-2-DEOXY-D-GLUCURONATE OXIDASE"/>
    <property type="match status" value="1"/>
</dbReference>
<dbReference type="Pfam" id="PF22725">
    <property type="entry name" value="GFO_IDH_MocA_C3"/>
    <property type="match status" value="1"/>
</dbReference>
<accession>A0A2H9PC85</accession>
<evidence type="ECO:0000259" key="2">
    <source>
        <dbReference type="Pfam" id="PF22725"/>
    </source>
</evidence>
<proteinExistence type="predicted"/>
<organism evidence="3 4">
    <name type="scientific">Candidatus Desantisbacteria bacterium CG_4_10_14_0_8_um_filter_39_17</name>
    <dbReference type="NCBI Taxonomy" id="1974542"/>
    <lineage>
        <taxon>Bacteria</taxon>
        <taxon>Candidatus Desantisiibacteriota</taxon>
    </lineage>
</organism>
<dbReference type="InterPro" id="IPR052515">
    <property type="entry name" value="Gfo/Idh/MocA_Oxidoreductase"/>
</dbReference>
<protein>
    <recommendedName>
        <fullName evidence="5">Gfo/Idh/MocA family oxidoreductase</fullName>
    </recommendedName>
</protein>
<comment type="caution">
    <text evidence="3">The sequence shown here is derived from an EMBL/GenBank/DDBJ whole genome shotgun (WGS) entry which is preliminary data.</text>
</comment>
<dbReference type="PANTHER" id="PTHR43249:SF1">
    <property type="entry name" value="D-GLUCOSIDE 3-DEHYDROGENASE"/>
    <property type="match status" value="1"/>
</dbReference>
<sequence>MGFVIEGGGMVKVGFIGTGGIAQYHLSKLVNIKDVKLVAMCDVNEERAKKAGEDYKCPYYTDYKEMFKKEKMDACYICLPPFAHEEQETIACEKGINIFVEKPIALSMEKAKEVIEAIKKNKIVSAAGYQDRYLDIIDRLKQLLKGKKVGIVLGYWMGGFPMVYWWREKKLSGGQAVEQTTHIFDMMRNLFGEVEEVYAQGTSGIMNVKVEKCDIEDASAVTLKFKSGLVATIFSADFLDYPGKAGLDIFCEGFSIEYQERKSIKIIEPGRHEFIAVANDPGMVENEIFIEAVKTGDASKIRSPYEDAAKSLEVTLAANESMKTGKPVKVPYFNIKEAFCKDILDK</sequence>
<dbReference type="SUPFAM" id="SSF55347">
    <property type="entry name" value="Glyceraldehyde-3-phosphate dehydrogenase-like, C-terminal domain"/>
    <property type="match status" value="1"/>
</dbReference>
<gene>
    <name evidence="3" type="ORF">COY51_02100</name>
</gene>
<evidence type="ECO:0000259" key="1">
    <source>
        <dbReference type="Pfam" id="PF01408"/>
    </source>
</evidence>
<dbReference type="AlphaFoldDB" id="A0A2H9PC85"/>
<dbReference type="GO" id="GO:0000166">
    <property type="term" value="F:nucleotide binding"/>
    <property type="evidence" value="ECO:0007669"/>
    <property type="project" value="InterPro"/>
</dbReference>
<dbReference type="SUPFAM" id="SSF51735">
    <property type="entry name" value="NAD(P)-binding Rossmann-fold domains"/>
    <property type="match status" value="1"/>
</dbReference>
<evidence type="ECO:0000313" key="4">
    <source>
        <dbReference type="Proteomes" id="UP000234145"/>
    </source>
</evidence>
<dbReference type="InterPro" id="IPR036291">
    <property type="entry name" value="NAD(P)-bd_dom_sf"/>
</dbReference>
<dbReference type="Pfam" id="PF01408">
    <property type="entry name" value="GFO_IDH_MocA"/>
    <property type="match status" value="1"/>
</dbReference>
<reference evidence="4" key="1">
    <citation type="submission" date="2017-09" db="EMBL/GenBank/DDBJ databases">
        <title>Depth-based differentiation of microbial function through sediment-hosted aquifers and enrichment of novel symbionts in the deep terrestrial subsurface.</title>
        <authorList>
            <person name="Probst A.J."/>
            <person name="Ladd B."/>
            <person name="Jarett J.K."/>
            <person name="Geller-Mcgrath D.E."/>
            <person name="Sieber C.M.K."/>
            <person name="Emerson J.B."/>
            <person name="Anantharaman K."/>
            <person name="Thomas B.C."/>
            <person name="Malmstrom R."/>
            <person name="Stieglmeier M."/>
            <person name="Klingl A."/>
            <person name="Woyke T."/>
            <person name="Ryan C.M."/>
            <person name="Banfield J.F."/>
        </authorList>
    </citation>
    <scope>NUCLEOTIDE SEQUENCE [LARGE SCALE GENOMIC DNA]</scope>
</reference>
<dbReference type="Proteomes" id="UP000234145">
    <property type="component" value="Unassembled WGS sequence"/>
</dbReference>
<name>A0A2H9PC85_9BACT</name>
<feature type="domain" description="Gfo/Idh/MocA-like oxidoreductase N-terminal" evidence="1">
    <location>
        <begin position="11"/>
        <end position="124"/>
    </location>
</feature>
<evidence type="ECO:0000313" key="3">
    <source>
        <dbReference type="EMBL" id="PIZ16735.1"/>
    </source>
</evidence>
<dbReference type="EMBL" id="PFMS01000037">
    <property type="protein sequence ID" value="PIZ16735.1"/>
    <property type="molecule type" value="Genomic_DNA"/>
</dbReference>
<dbReference type="Gene3D" id="3.40.50.720">
    <property type="entry name" value="NAD(P)-binding Rossmann-like Domain"/>
    <property type="match status" value="1"/>
</dbReference>
<dbReference type="Gene3D" id="3.30.360.10">
    <property type="entry name" value="Dihydrodipicolinate Reductase, domain 2"/>
    <property type="match status" value="1"/>
</dbReference>
<evidence type="ECO:0008006" key="5">
    <source>
        <dbReference type="Google" id="ProtNLM"/>
    </source>
</evidence>
<dbReference type="InterPro" id="IPR055170">
    <property type="entry name" value="GFO_IDH_MocA-like_dom"/>
</dbReference>
<dbReference type="InterPro" id="IPR000683">
    <property type="entry name" value="Gfo/Idh/MocA-like_OxRdtase_N"/>
</dbReference>
<feature type="domain" description="GFO/IDH/MocA-like oxidoreductase" evidence="2">
    <location>
        <begin position="164"/>
        <end position="252"/>
    </location>
</feature>